<dbReference type="GO" id="GO:0016887">
    <property type="term" value="F:ATP hydrolysis activity"/>
    <property type="evidence" value="ECO:0007669"/>
    <property type="project" value="InterPro"/>
</dbReference>
<dbReference type="SFLD" id="SFLDS00003">
    <property type="entry name" value="Haloacid_Dehalogenase"/>
    <property type="match status" value="1"/>
</dbReference>
<dbReference type="SMART" id="SM00831">
    <property type="entry name" value="Cation_ATPase_N"/>
    <property type="match status" value="1"/>
</dbReference>
<dbReference type="InterPro" id="IPR023299">
    <property type="entry name" value="ATPase_P-typ_cyto_dom_N"/>
</dbReference>
<dbReference type="Pfam" id="PF00122">
    <property type="entry name" value="E1-E2_ATPase"/>
    <property type="match status" value="1"/>
</dbReference>
<comment type="caution">
    <text evidence="20">The sequence shown here is derived from an EMBL/GenBank/DDBJ whole genome shotgun (WGS) entry which is preliminary data.</text>
</comment>
<dbReference type="Gene3D" id="2.70.150.10">
    <property type="entry name" value="Calcium-transporting ATPase, cytoplasmic transduction domain A"/>
    <property type="match status" value="1"/>
</dbReference>
<keyword evidence="14 18" id="KW-1133">Transmembrane helix</keyword>
<keyword evidence="12" id="KW-0460">Magnesium</keyword>
<dbReference type="EC" id="7.2.2.14" evidence="4"/>
<keyword evidence="7" id="KW-0997">Cell inner membrane</keyword>
<dbReference type="PANTHER" id="PTHR42861">
    <property type="entry name" value="CALCIUM-TRANSPORTING ATPASE"/>
    <property type="match status" value="1"/>
</dbReference>
<dbReference type="SFLD" id="SFLDF00027">
    <property type="entry name" value="p-type_atpase"/>
    <property type="match status" value="1"/>
</dbReference>
<dbReference type="SUPFAM" id="SSF81653">
    <property type="entry name" value="Calcium ATPase, transduction domain A"/>
    <property type="match status" value="1"/>
</dbReference>
<feature type="transmembrane region" description="Helical" evidence="18">
    <location>
        <begin position="794"/>
        <end position="812"/>
    </location>
</feature>
<feature type="transmembrane region" description="Helical" evidence="18">
    <location>
        <begin position="100"/>
        <end position="119"/>
    </location>
</feature>
<dbReference type="RefSeq" id="WP_178734248.1">
    <property type="nucleotide sequence ID" value="NZ_JABUOH010000047.1"/>
</dbReference>
<sequence>MKKKSDEYFLNNLPNLKDISAQNIEQTFALLKTNAQGLSSEEIIQRRKNYGQNIFAKKKNSWTKKIIQTFFNPFNMILLFLIVFSFCKDVYGAPEGEKEFSTFIIISLVLLVSNIMNFMQEAKFSNVSEKLKKIIQTTTSVKRENQIIEIPLDEVVVGDIICLSAGDIIPADIKLFETKDFFVKETTLTGESDPIEKKAVCSEKYNNILEDKKLVFMGTTVVSGYAQGIVVSIGNKTYLGKINQIAIKDKPLSTLQKGINSIAKIITVSIFIVLPSIVFLNFVKAPGKFDFWEVLPFALSTVLGLTPEMLPLIATTSFFIGMVVLSKQKVIVKNLYSIQDFGAMNVLFTDKTGTLTEDKIIIDNYLDINNNINNRVLKYAYLNSFFQTGLKNLIDASIIDKMKQKKEAEVSFQNIEQEFTKIDEIPFDFKRRIMSVIVVDKKKETTIITKGAIEEMLNICSYMEMTDPQTKETKIVKIDKEKILEKTRFYNNQVFRVMGVAYKKIDNNNLADSKKEADMVMIGFLTLLDPPKKSAIEAIASLKKHNVEVKILTGDNEILSKIVASQINIANQDFLLGTDVDQMDDEVLYKKAQNINIFAKLNPEQKARIVSVFKQKGNVVGYMGDGINDAAAMKYANLAISVDSGVDIAKESADIILLEKDLKVLENGILEGRRSYTNMIKYIKLTLAANFGNILSILVASFYLPFVPLLPIQILFLNLIYDFSCLALPFDHVEEENLNKPRQWNFKNIIRFMMVFGALAFVFDVLFSFGLYFIEDNTPLKEYKNKHISLFQTRWFIFSIWTQYFTIYCLRNDKFWQSLKKSRMMLWFSIIGGTLALSLPFIPVLKKSLNFANPFTLKYIALLVVSLTLYGFALSIVKKIFIRKNQELL</sequence>
<evidence type="ECO:0000256" key="7">
    <source>
        <dbReference type="ARBA" id="ARBA00022519"/>
    </source>
</evidence>
<dbReference type="Gene3D" id="3.40.50.1000">
    <property type="entry name" value="HAD superfamily/HAD-like"/>
    <property type="match status" value="1"/>
</dbReference>
<evidence type="ECO:0000256" key="14">
    <source>
        <dbReference type="ARBA" id="ARBA00022989"/>
    </source>
</evidence>
<feature type="transmembrane region" description="Helical" evidence="18">
    <location>
        <begin position="66"/>
        <end position="85"/>
    </location>
</feature>
<evidence type="ECO:0000256" key="10">
    <source>
        <dbReference type="ARBA" id="ARBA00022741"/>
    </source>
</evidence>
<gene>
    <name evidence="20" type="primary">mgtA</name>
    <name evidence="20" type="ORF">HR065_02105</name>
</gene>
<evidence type="ECO:0000313" key="20">
    <source>
        <dbReference type="EMBL" id="NWN45867.1"/>
    </source>
</evidence>
<evidence type="ECO:0000256" key="12">
    <source>
        <dbReference type="ARBA" id="ARBA00022842"/>
    </source>
</evidence>
<keyword evidence="9 18" id="KW-0812">Transmembrane</keyword>
<keyword evidence="15 18" id="KW-0472">Membrane</keyword>
<evidence type="ECO:0000256" key="8">
    <source>
        <dbReference type="ARBA" id="ARBA00022553"/>
    </source>
</evidence>
<evidence type="ECO:0000256" key="4">
    <source>
        <dbReference type="ARBA" id="ARBA00012786"/>
    </source>
</evidence>
<dbReference type="PRINTS" id="PR01836">
    <property type="entry name" value="MGATPASE"/>
</dbReference>
<dbReference type="InterPro" id="IPR004014">
    <property type="entry name" value="ATPase_P-typ_cation-transptr_N"/>
</dbReference>
<evidence type="ECO:0000256" key="9">
    <source>
        <dbReference type="ARBA" id="ARBA00022692"/>
    </source>
</evidence>
<dbReference type="NCBIfam" id="TIGR01524">
    <property type="entry name" value="ATPase-IIIB_Mg"/>
    <property type="match status" value="1"/>
</dbReference>
<protein>
    <recommendedName>
        <fullName evidence="5">Magnesium-transporting ATPase, P-type 1</fullName>
        <ecNumber evidence="4">7.2.2.14</ecNumber>
    </recommendedName>
    <alternativeName>
        <fullName evidence="16">Mg(2+) transport ATPase, P-type 1</fullName>
    </alternativeName>
</protein>
<evidence type="ECO:0000256" key="15">
    <source>
        <dbReference type="ARBA" id="ARBA00023136"/>
    </source>
</evidence>
<evidence type="ECO:0000313" key="21">
    <source>
        <dbReference type="Proteomes" id="UP000568109"/>
    </source>
</evidence>
<feature type="transmembrane region" description="Helical" evidence="18">
    <location>
        <begin position="824"/>
        <end position="845"/>
    </location>
</feature>
<accession>A0A851HAE5</accession>
<dbReference type="SFLD" id="SFLDG00002">
    <property type="entry name" value="C1.7:_P-type_atpase_like"/>
    <property type="match status" value="1"/>
</dbReference>
<keyword evidence="11" id="KW-0067">ATP-binding</keyword>
<evidence type="ECO:0000256" key="16">
    <source>
        <dbReference type="ARBA" id="ARBA00029806"/>
    </source>
</evidence>
<evidence type="ECO:0000256" key="5">
    <source>
        <dbReference type="ARBA" id="ARBA00013555"/>
    </source>
</evidence>
<dbReference type="InterPro" id="IPR023298">
    <property type="entry name" value="ATPase_P-typ_TM_dom_sf"/>
</dbReference>
<dbReference type="InterPro" id="IPR036412">
    <property type="entry name" value="HAD-like_sf"/>
</dbReference>
<dbReference type="GO" id="GO:0015444">
    <property type="term" value="F:P-type magnesium transporter activity"/>
    <property type="evidence" value="ECO:0007669"/>
    <property type="project" value="UniProtKB-EC"/>
</dbReference>
<feature type="transmembrane region" description="Helical" evidence="18">
    <location>
        <begin position="302"/>
        <end position="325"/>
    </location>
</feature>
<keyword evidence="13" id="KW-1278">Translocase</keyword>
<feature type="transmembrane region" description="Helical" evidence="18">
    <location>
        <begin position="749"/>
        <end position="774"/>
    </location>
</feature>
<dbReference type="InterPro" id="IPR059000">
    <property type="entry name" value="ATPase_P-type_domA"/>
</dbReference>
<dbReference type="InterPro" id="IPR044492">
    <property type="entry name" value="P_typ_ATPase_HD_dom"/>
</dbReference>
<dbReference type="GO" id="GO:0005886">
    <property type="term" value="C:plasma membrane"/>
    <property type="evidence" value="ECO:0007669"/>
    <property type="project" value="UniProtKB-SubCell"/>
</dbReference>
<dbReference type="Pfam" id="PF13246">
    <property type="entry name" value="Cation_ATPase"/>
    <property type="match status" value="1"/>
</dbReference>
<dbReference type="AlphaFoldDB" id="A0A851HAE5"/>
<dbReference type="EMBL" id="JABUOH010000047">
    <property type="protein sequence ID" value="NWN45867.1"/>
    <property type="molecule type" value="Genomic_DNA"/>
</dbReference>
<dbReference type="InterPro" id="IPR001757">
    <property type="entry name" value="P_typ_ATPase"/>
</dbReference>
<organism evidence="20 21">
    <name type="scientific">Candidatus Phytoplasma pruni</name>
    <dbReference type="NCBI Taxonomy" id="479893"/>
    <lineage>
        <taxon>Bacteria</taxon>
        <taxon>Bacillati</taxon>
        <taxon>Mycoplasmatota</taxon>
        <taxon>Mollicutes</taxon>
        <taxon>Acholeplasmatales</taxon>
        <taxon>Acholeplasmataceae</taxon>
        <taxon>Candidatus Phytoplasma</taxon>
        <taxon>16SrIII (X-disease group)</taxon>
    </lineage>
</organism>
<keyword evidence="8" id="KW-0597">Phosphoprotein</keyword>
<dbReference type="NCBIfam" id="TIGR01494">
    <property type="entry name" value="ATPase_P-type"/>
    <property type="match status" value="2"/>
</dbReference>
<dbReference type="Gene3D" id="1.20.1110.10">
    <property type="entry name" value="Calcium-transporting ATPase, transmembrane domain"/>
    <property type="match status" value="1"/>
</dbReference>
<dbReference type="Pfam" id="PF00689">
    <property type="entry name" value="Cation_ATPase_C"/>
    <property type="match status" value="1"/>
</dbReference>
<dbReference type="Gene3D" id="3.40.1110.10">
    <property type="entry name" value="Calcium-transporting ATPase, cytoplasmic domain N"/>
    <property type="match status" value="1"/>
</dbReference>
<evidence type="ECO:0000256" key="3">
    <source>
        <dbReference type="ARBA" id="ARBA00008746"/>
    </source>
</evidence>
<dbReference type="SUPFAM" id="SSF81665">
    <property type="entry name" value="Calcium ATPase, transmembrane domain M"/>
    <property type="match status" value="1"/>
</dbReference>
<dbReference type="SUPFAM" id="SSF56784">
    <property type="entry name" value="HAD-like"/>
    <property type="match status" value="1"/>
</dbReference>
<dbReference type="InterPro" id="IPR023214">
    <property type="entry name" value="HAD_sf"/>
</dbReference>
<comment type="subcellular location">
    <subcellularLocation>
        <location evidence="2">Cell inner membrane</location>
        <topology evidence="2">Multi-pass membrane protein</topology>
    </subcellularLocation>
</comment>
<dbReference type="InterPro" id="IPR006068">
    <property type="entry name" value="ATPase_P-typ_cation-transptr_C"/>
</dbReference>
<evidence type="ECO:0000256" key="18">
    <source>
        <dbReference type="SAM" id="Phobius"/>
    </source>
</evidence>
<dbReference type="Pfam" id="PF00690">
    <property type="entry name" value="Cation_ATPase_N"/>
    <property type="match status" value="1"/>
</dbReference>
<comment type="similarity">
    <text evidence="3">Belongs to the cation transport ATPase (P-type) (TC 3.A.3) family. Type IIIB subfamily.</text>
</comment>
<dbReference type="InterPro" id="IPR018303">
    <property type="entry name" value="ATPase_P-typ_P_site"/>
</dbReference>
<name>A0A851HAE5_9MOLU</name>
<evidence type="ECO:0000256" key="2">
    <source>
        <dbReference type="ARBA" id="ARBA00004429"/>
    </source>
</evidence>
<feature type="transmembrane region" description="Helical" evidence="18">
    <location>
        <begin position="710"/>
        <end position="728"/>
    </location>
</feature>
<keyword evidence="10" id="KW-0547">Nucleotide-binding</keyword>
<evidence type="ECO:0000256" key="17">
    <source>
        <dbReference type="ARBA" id="ARBA00047295"/>
    </source>
</evidence>
<proteinExistence type="inferred from homology"/>
<dbReference type="InterPro" id="IPR008250">
    <property type="entry name" value="ATPase_P-typ_transduc_dom_A_sf"/>
</dbReference>
<dbReference type="GO" id="GO:0005524">
    <property type="term" value="F:ATP binding"/>
    <property type="evidence" value="ECO:0007669"/>
    <property type="project" value="UniProtKB-KW"/>
</dbReference>
<feature type="domain" description="Cation-transporting P-type ATPase N-terminal" evidence="19">
    <location>
        <begin position="18"/>
        <end position="89"/>
    </location>
</feature>
<keyword evidence="21" id="KW-1185">Reference proteome</keyword>
<feature type="transmembrane region" description="Helical" evidence="18">
    <location>
        <begin position="262"/>
        <end position="282"/>
    </location>
</feature>
<reference evidence="20 21" key="1">
    <citation type="submission" date="2020-06" db="EMBL/GenBank/DDBJ databases">
        <title>Draft genome sequence of Candidatus Phytoplasma pruni (X-disease group, subgroup 16SrIII-B) strain ChTDIII from Argentina.</title>
        <authorList>
            <person name="Fernandez F.D."/>
            <person name="Zuebert C."/>
            <person name="Huettel B."/>
            <person name="Kube M."/>
            <person name="Conci L.R."/>
        </authorList>
    </citation>
    <scope>NUCLEOTIDE SEQUENCE [LARGE SCALE GENOMIC DNA]</scope>
    <source>
        <strain evidence="20 21">ChTDIII</strain>
    </source>
</reference>
<comment type="catalytic activity">
    <reaction evidence="17">
        <text>Mg(2+)(out) + ATP + H2O = Mg(2+)(in) + ADP + phosphate + H(+)</text>
        <dbReference type="Rhea" id="RHEA:10260"/>
        <dbReference type="ChEBI" id="CHEBI:15377"/>
        <dbReference type="ChEBI" id="CHEBI:15378"/>
        <dbReference type="ChEBI" id="CHEBI:18420"/>
        <dbReference type="ChEBI" id="CHEBI:30616"/>
        <dbReference type="ChEBI" id="CHEBI:43474"/>
        <dbReference type="ChEBI" id="CHEBI:456216"/>
        <dbReference type="EC" id="7.2.2.14"/>
    </reaction>
</comment>
<feature type="transmembrane region" description="Helical" evidence="18">
    <location>
        <begin position="682"/>
        <end position="704"/>
    </location>
</feature>
<evidence type="ECO:0000256" key="1">
    <source>
        <dbReference type="ARBA" id="ARBA00003954"/>
    </source>
</evidence>
<feature type="transmembrane region" description="Helical" evidence="18">
    <location>
        <begin position="857"/>
        <end position="877"/>
    </location>
</feature>
<evidence type="ECO:0000256" key="6">
    <source>
        <dbReference type="ARBA" id="ARBA00022475"/>
    </source>
</evidence>
<comment type="function">
    <text evidence="1">Mediates magnesium influx to the cytosol.</text>
</comment>
<evidence type="ECO:0000259" key="19">
    <source>
        <dbReference type="SMART" id="SM00831"/>
    </source>
</evidence>
<evidence type="ECO:0000256" key="13">
    <source>
        <dbReference type="ARBA" id="ARBA00022967"/>
    </source>
</evidence>
<dbReference type="InterPro" id="IPR006415">
    <property type="entry name" value="P-type_ATPase_IIIB"/>
</dbReference>
<dbReference type="Proteomes" id="UP000568109">
    <property type="component" value="Unassembled WGS sequence"/>
</dbReference>
<evidence type="ECO:0000256" key="11">
    <source>
        <dbReference type="ARBA" id="ARBA00022840"/>
    </source>
</evidence>
<dbReference type="PROSITE" id="PS00154">
    <property type="entry name" value="ATPASE_E1_E2"/>
    <property type="match status" value="1"/>
</dbReference>
<keyword evidence="6" id="KW-1003">Cell membrane</keyword>